<comment type="caution">
    <text evidence="1">The sequence shown here is derived from an EMBL/GenBank/DDBJ whole genome shotgun (WGS) entry which is preliminary data.</text>
</comment>
<gene>
    <name evidence="1" type="ORF">ENSA5_28950</name>
</gene>
<dbReference type="OrthoDB" id="5497744at2"/>
<evidence type="ECO:0000313" key="1">
    <source>
        <dbReference type="EMBL" id="PRP99386.1"/>
    </source>
</evidence>
<protein>
    <submittedName>
        <fullName evidence="1">Uncharacterized protein</fullName>
    </submittedName>
</protein>
<name>A0A2S9Y2S3_9BACT</name>
<proteinExistence type="predicted"/>
<accession>A0A2S9Y2S3</accession>
<dbReference type="AlphaFoldDB" id="A0A2S9Y2S3"/>
<keyword evidence="2" id="KW-1185">Reference proteome</keyword>
<evidence type="ECO:0000313" key="2">
    <source>
        <dbReference type="Proteomes" id="UP000237968"/>
    </source>
</evidence>
<dbReference type="EMBL" id="PVNK01000141">
    <property type="protein sequence ID" value="PRP99386.1"/>
    <property type="molecule type" value="Genomic_DNA"/>
</dbReference>
<dbReference type="Proteomes" id="UP000237968">
    <property type="component" value="Unassembled WGS sequence"/>
</dbReference>
<dbReference type="RefSeq" id="WP_106392278.1">
    <property type="nucleotide sequence ID" value="NZ_PVNK01000141.1"/>
</dbReference>
<organism evidence="1 2">
    <name type="scientific">Enhygromyxa salina</name>
    <dbReference type="NCBI Taxonomy" id="215803"/>
    <lineage>
        <taxon>Bacteria</taxon>
        <taxon>Pseudomonadati</taxon>
        <taxon>Myxococcota</taxon>
        <taxon>Polyangia</taxon>
        <taxon>Nannocystales</taxon>
        <taxon>Nannocystaceae</taxon>
        <taxon>Enhygromyxa</taxon>
    </lineage>
</organism>
<reference evidence="1 2" key="1">
    <citation type="submission" date="2018-03" db="EMBL/GenBank/DDBJ databases">
        <title>Draft Genome Sequences of the Obligatory Marine Myxobacteria Enhygromyxa salina SWB005.</title>
        <authorList>
            <person name="Poehlein A."/>
            <person name="Moghaddam J.A."/>
            <person name="Harms H."/>
            <person name="Alanjari M."/>
            <person name="Koenig G.M."/>
            <person name="Daniel R."/>
            <person name="Schaeberle T.F."/>
        </authorList>
    </citation>
    <scope>NUCLEOTIDE SEQUENCE [LARGE SCALE GENOMIC DNA]</scope>
    <source>
        <strain evidence="1 2">SWB005</strain>
    </source>
</reference>
<sequence>MLHPLNQPPSSLFWSAPVDRDTDFTAEDPLALDYLGQQVGNWLFPGFTTRTGRAQYYLVVLYGLHLVERAIQRHGYPGDDQTRTRLFERWERLWALATLESRHGELTRGDVDAMRGVRGAKRTWTSGTKPLPLDFILISRQNELAGLGAYLSSLRHYRLVVDHTLRPSRAARELIDDFWSESGPRGRSQSYTRYALAALNLERTSISRKSGHVTLELLGKKSRLSAIRHRRRQATREQLWQLLFEGARDPTTLALALQIEAADRAGVQDPATLLEGMARGDWGELDLSVHEHVSLALAFGKLAVALLDHFDRCYQAVHEAGWIADAEAVAGLVFSRPETDLLRIRCAALLEHPLRSRFRELRFHGRPLLKLCGQLASSDPVTCLAALLGFHRQVQRSRRGGGAWIRQADTKLTLQVTHYRGYRSYAQLPSFKLWTVRSLLRDLGRIA</sequence>